<organism evidence="2 3">
    <name type="scientific">Phytophthora oleae</name>
    <dbReference type="NCBI Taxonomy" id="2107226"/>
    <lineage>
        <taxon>Eukaryota</taxon>
        <taxon>Sar</taxon>
        <taxon>Stramenopiles</taxon>
        <taxon>Oomycota</taxon>
        <taxon>Peronosporomycetes</taxon>
        <taxon>Peronosporales</taxon>
        <taxon>Peronosporaceae</taxon>
        <taxon>Phytophthora</taxon>
    </lineage>
</organism>
<gene>
    <name evidence="2" type="ORF">V7S43_007416</name>
</gene>
<evidence type="ECO:0000256" key="1">
    <source>
        <dbReference type="SAM" id="Coils"/>
    </source>
</evidence>
<dbReference type="Proteomes" id="UP001632037">
    <property type="component" value="Unassembled WGS sequence"/>
</dbReference>
<name>A0ABD3FN51_9STRA</name>
<comment type="caution">
    <text evidence="2">The sequence shown here is derived from an EMBL/GenBank/DDBJ whole genome shotgun (WGS) entry which is preliminary data.</text>
</comment>
<accession>A0ABD3FN51</accession>
<proteinExistence type="predicted"/>
<reference evidence="2 3" key="1">
    <citation type="submission" date="2024-09" db="EMBL/GenBank/DDBJ databases">
        <title>Genome sequencing and assembly of Phytophthora oleae, isolate VK10A, causative agent of rot of olive drupes.</title>
        <authorList>
            <person name="Conti Taguali S."/>
            <person name="Riolo M."/>
            <person name="La Spada F."/>
            <person name="Cacciola S.O."/>
            <person name="Dionisio G."/>
        </authorList>
    </citation>
    <scope>NUCLEOTIDE SEQUENCE [LARGE SCALE GENOMIC DNA]</scope>
    <source>
        <strain evidence="2 3">VK10A</strain>
    </source>
</reference>
<feature type="coiled-coil region" evidence="1">
    <location>
        <begin position="54"/>
        <end position="81"/>
    </location>
</feature>
<keyword evidence="3" id="KW-1185">Reference proteome</keyword>
<evidence type="ECO:0008006" key="4">
    <source>
        <dbReference type="Google" id="ProtNLM"/>
    </source>
</evidence>
<dbReference type="EMBL" id="JBIMZQ010000013">
    <property type="protein sequence ID" value="KAL3667866.1"/>
    <property type="molecule type" value="Genomic_DNA"/>
</dbReference>
<evidence type="ECO:0000313" key="2">
    <source>
        <dbReference type="EMBL" id="KAL3667866.1"/>
    </source>
</evidence>
<evidence type="ECO:0000313" key="3">
    <source>
        <dbReference type="Proteomes" id="UP001632037"/>
    </source>
</evidence>
<dbReference type="AlphaFoldDB" id="A0ABD3FN51"/>
<sequence>MPKRRLEDNRTAGCPESSLVLLKSWAAATTDVWTKEVQREVRRQKRIQTSLRFRARKKQELQQLRAESDRMELEVQRCLTALEISTTRRCESEESSSTDLFPAVYRLALESDALRAESIGIQQNLQLYNRFFFRTNEALQVMNPHFAEEQNSTLLSVREASKVSLPVIFHDEPGWRVYFSNGGPSLYFHPFTRVEFDSKFKICEEIASTEQPLSIGNLFGLDGIPHPASSKP</sequence>
<protein>
    <recommendedName>
        <fullName evidence="4">BZIP domain-containing protein</fullName>
    </recommendedName>
</protein>
<keyword evidence="1" id="KW-0175">Coiled coil</keyword>